<protein>
    <recommendedName>
        <fullName evidence="6">DUF4352 domain-containing protein</fullName>
    </recommendedName>
</protein>
<evidence type="ECO:0000256" key="2">
    <source>
        <dbReference type="SAM" id="MobiDB-lite"/>
    </source>
</evidence>
<feature type="compositionally biased region" description="Low complexity" evidence="2">
    <location>
        <begin position="246"/>
        <end position="257"/>
    </location>
</feature>
<keyword evidence="1" id="KW-0732">Signal</keyword>
<feature type="transmembrane region" description="Helical" evidence="3">
    <location>
        <begin position="205"/>
        <end position="229"/>
    </location>
</feature>
<keyword evidence="3" id="KW-0472">Membrane</keyword>
<feature type="region of interest" description="Disordered" evidence="2">
    <location>
        <begin position="1"/>
        <end position="112"/>
    </location>
</feature>
<dbReference type="EMBL" id="BNBD01000001">
    <property type="protein sequence ID" value="GHF26067.1"/>
    <property type="molecule type" value="Genomic_DNA"/>
</dbReference>
<reference evidence="4" key="2">
    <citation type="submission" date="2020-09" db="EMBL/GenBank/DDBJ databases">
        <authorList>
            <person name="Sun Q."/>
            <person name="Ohkuma M."/>
        </authorList>
    </citation>
    <scope>NUCLEOTIDE SEQUENCE</scope>
    <source>
        <strain evidence="4">JCM 4059</strain>
    </source>
</reference>
<dbReference type="AlphaFoldDB" id="A0A919ATC3"/>
<comment type="caution">
    <text evidence="4">The sequence shown here is derived from an EMBL/GenBank/DDBJ whole genome shotgun (WGS) entry which is preliminary data.</text>
</comment>
<feature type="region of interest" description="Disordered" evidence="2">
    <location>
        <begin position="239"/>
        <end position="268"/>
    </location>
</feature>
<keyword evidence="3" id="KW-0812">Transmembrane</keyword>
<evidence type="ECO:0008006" key="6">
    <source>
        <dbReference type="Google" id="ProtNLM"/>
    </source>
</evidence>
<proteinExistence type="predicted"/>
<feature type="transmembrane region" description="Helical" evidence="3">
    <location>
        <begin position="139"/>
        <end position="158"/>
    </location>
</feature>
<evidence type="ECO:0000256" key="1">
    <source>
        <dbReference type="ARBA" id="ARBA00022729"/>
    </source>
</evidence>
<feature type="transmembrane region" description="Helical" evidence="3">
    <location>
        <begin position="164"/>
        <end position="193"/>
    </location>
</feature>
<feature type="compositionally biased region" description="Pro residues" evidence="2">
    <location>
        <begin position="83"/>
        <end position="96"/>
    </location>
</feature>
<name>A0A919ATC3_9ACTN</name>
<feature type="region of interest" description="Disordered" evidence="2">
    <location>
        <begin position="377"/>
        <end position="396"/>
    </location>
</feature>
<dbReference type="Gene3D" id="2.60.40.1240">
    <property type="match status" value="1"/>
</dbReference>
<dbReference type="InterPro" id="IPR029050">
    <property type="entry name" value="Immunoprotect_excell_Ig-like"/>
</dbReference>
<evidence type="ECO:0000313" key="4">
    <source>
        <dbReference type="EMBL" id="GHF26067.1"/>
    </source>
</evidence>
<sequence>MTLPEQSPGPESVPSPEPEPSGEAEQQAGEKLSLTKEGAEGAEAVEAPAAGTPVAGAGEAPAAGETPTAETPAAPAPTAVAAPPAPPVVPDPPLAPGAPGAPGGAPATGAWPGAWPPPAPPYGHPHPYAVPAPAKTSGMAVAALVTGVCGLLTSLTPLLGFVNIWWLIFAIPGLTAAGVLATLALSLGLIAWGHARRGRAGNGRMALTGSVLGGLAAVSVVTFVVIGLVNSYDYDKDVKDDDDRSWSAPARPEASPSPAKPEKKTLKFGETHRYADGVTISVSQPERYETHGQFTYGHKEGNIALRVEVTVVNGSDKQISLLSHMPDVKDAKGADVETIIDGYGATKPFTGTLLPGKQASTHYTYSVSPDGAKELQVEASAESGREDGLWVGVPAS</sequence>
<keyword evidence="3" id="KW-1133">Transmembrane helix</keyword>
<keyword evidence="5" id="KW-1185">Reference proteome</keyword>
<dbReference type="Proteomes" id="UP000638313">
    <property type="component" value="Unassembled WGS sequence"/>
</dbReference>
<accession>A0A919ATC3</accession>
<reference evidence="4" key="1">
    <citation type="journal article" date="2014" name="Int. J. Syst. Evol. Microbiol.">
        <title>Complete genome sequence of Corynebacterium casei LMG S-19264T (=DSM 44701T), isolated from a smear-ripened cheese.</title>
        <authorList>
            <consortium name="US DOE Joint Genome Institute (JGI-PGF)"/>
            <person name="Walter F."/>
            <person name="Albersmeier A."/>
            <person name="Kalinowski J."/>
            <person name="Ruckert C."/>
        </authorList>
    </citation>
    <scope>NUCLEOTIDE SEQUENCE</scope>
    <source>
        <strain evidence="4">JCM 4059</strain>
    </source>
</reference>
<feature type="compositionally biased region" description="Low complexity" evidence="2">
    <location>
        <begin position="41"/>
        <end position="82"/>
    </location>
</feature>
<organism evidence="4 5">
    <name type="scientific">Streptomyces mashuensis</name>
    <dbReference type="NCBI Taxonomy" id="33904"/>
    <lineage>
        <taxon>Bacteria</taxon>
        <taxon>Bacillati</taxon>
        <taxon>Actinomycetota</taxon>
        <taxon>Actinomycetes</taxon>
        <taxon>Kitasatosporales</taxon>
        <taxon>Streptomycetaceae</taxon>
        <taxon>Streptomyces</taxon>
    </lineage>
</organism>
<feature type="compositionally biased region" description="Low complexity" evidence="2">
    <location>
        <begin position="1"/>
        <end position="10"/>
    </location>
</feature>
<gene>
    <name evidence="4" type="ORF">GCM10010218_03500</name>
</gene>
<evidence type="ECO:0000313" key="5">
    <source>
        <dbReference type="Proteomes" id="UP000638313"/>
    </source>
</evidence>
<dbReference type="RefSeq" id="WP_190127546.1">
    <property type="nucleotide sequence ID" value="NZ_BNBD01000001.1"/>
</dbReference>
<evidence type="ECO:0000256" key="3">
    <source>
        <dbReference type="SAM" id="Phobius"/>
    </source>
</evidence>